<sequence>MQAVGKVIEGSSYLQQGKYNQAIADRNALAAESDAAAQVDVSREQLRKTMGEQLVQQGASAMEMGTGSAVDQLMDSQVNGMLDAMAIRRQGRTQGEAYRQQGVLAKMQAKTQATASYFGAAKALTDQMTSYAGGAG</sequence>
<dbReference type="AlphaFoldDB" id="A0A0A1W726"/>
<organism evidence="1 2">
    <name type="scientific">Sphingomonas parapaucimobilis NBRC 15100</name>
    <dbReference type="NCBI Taxonomy" id="1219049"/>
    <lineage>
        <taxon>Bacteria</taxon>
        <taxon>Pseudomonadati</taxon>
        <taxon>Pseudomonadota</taxon>
        <taxon>Alphaproteobacteria</taxon>
        <taxon>Sphingomonadales</taxon>
        <taxon>Sphingomonadaceae</taxon>
        <taxon>Sphingomonas</taxon>
    </lineage>
</organism>
<dbReference type="RefSeq" id="WP_052811444.1">
    <property type="nucleotide sequence ID" value="NZ_BBPI01000035.1"/>
</dbReference>
<keyword evidence="2" id="KW-1185">Reference proteome</keyword>
<gene>
    <name evidence="1" type="ORF">SP5_035_01090</name>
</gene>
<name>A0A0A1W726_9SPHN</name>
<proteinExistence type="predicted"/>
<comment type="caution">
    <text evidence="1">The sequence shown here is derived from an EMBL/GenBank/DDBJ whole genome shotgun (WGS) entry which is preliminary data.</text>
</comment>
<dbReference type="EMBL" id="BBPI01000035">
    <property type="protein sequence ID" value="GAM00709.1"/>
    <property type="molecule type" value="Genomic_DNA"/>
</dbReference>
<protein>
    <submittedName>
        <fullName evidence="1">Uncharacterized protein</fullName>
    </submittedName>
</protein>
<evidence type="ECO:0000313" key="1">
    <source>
        <dbReference type="EMBL" id="GAM00709.1"/>
    </source>
</evidence>
<reference evidence="1 2" key="1">
    <citation type="submission" date="2014-11" db="EMBL/GenBank/DDBJ databases">
        <title>Whole genome shotgun sequence of Sphingomonas parapaucimobilis NBRC 15100.</title>
        <authorList>
            <person name="Katano-Makiyama Y."/>
            <person name="Hosoyama A."/>
            <person name="Hashimoto M."/>
            <person name="Hosoyama Y."/>
            <person name="Noguchi M."/>
            <person name="Numata M."/>
            <person name="Tsuchikane K."/>
            <person name="Hirakata S."/>
            <person name="Uohara A."/>
            <person name="Shimodaira J."/>
            <person name="Ohji S."/>
            <person name="Ichikawa N."/>
            <person name="Kimura A."/>
            <person name="Yamazoe A."/>
            <person name="Fujita N."/>
        </authorList>
    </citation>
    <scope>NUCLEOTIDE SEQUENCE [LARGE SCALE GENOMIC DNA]</scope>
    <source>
        <strain evidence="1 2">NBRC 15100</strain>
    </source>
</reference>
<accession>A0A0A1W726</accession>
<evidence type="ECO:0000313" key="2">
    <source>
        <dbReference type="Proteomes" id="UP000032305"/>
    </source>
</evidence>
<dbReference type="Proteomes" id="UP000032305">
    <property type="component" value="Unassembled WGS sequence"/>
</dbReference>